<comment type="caution">
    <text evidence="3">The sequence shown here is derived from an EMBL/GenBank/DDBJ whole genome shotgun (WGS) entry which is preliminary data.</text>
</comment>
<keyword evidence="1" id="KW-0067">ATP-binding</keyword>
<gene>
    <name evidence="3" type="ORF">EC973_007545</name>
</gene>
<dbReference type="PANTHER" id="PTHR23077">
    <property type="entry name" value="AAA-FAMILY ATPASE"/>
    <property type="match status" value="1"/>
</dbReference>
<dbReference type="SMART" id="SM00382">
    <property type="entry name" value="AAA"/>
    <property type="match status" value="2"/>
</dbReference>
<dbReference type="InterPro" id="IPR041569">
    <property type="entry name" value="AAA_lid_3"/>
</dbReference>
<keyword evidence="4" id="KW-1185">Reference proteome</keyword>
<feature type="domain" description="AAA+ ATPase" evidence="2">
    <location>
        <begin position="424"/>
        <end position="564"/>
    </location>
</feature>
<evidence type="ECO:0000313" key="3">
    <source>
        <dbReference type="EMBL" id="KAF7727381.1"/>
    </source>
</evidence>
<dbReference type="GO" id="GO:0005524">
    <property type="term" value="F:ATP binding"/>
    <property type="evidence" value="ECO:0007669"/>
    <property type="project" value="UniProtKB-KW"/>
</dbReference>
<keyword evidence="1" id="KW-0547">Nucleotide-binding</keyword>
<dbReference type="FunFam" id="3.40.50.300:FF:000661">
    <property type="entry name" value="calmodulin-interacting protein 111 isoform X1"/>
    <property type="match status" value="1"/>
</dbReference>
<sequence length="660" mass="73823">MNPCVASKIVIAIAATEWKPENLQLAQGLPDYADMCRRRLGGQSISVGDRFQWTVGGRGIAVTIRSIAGDNEETRFKVDRKQSNLEFILERPIEETYEDELVTSLADIIRSSYDASSFQALGIPVAKAILVHGVSGVGKVTLIRMQADISKKSKDMIKYRRVSRVLQNVVFSISIHQLLALKEEIENPEWINYNPLHLIMNKAISTAPSIVIIRDLDALQSGSEKNPRILDILAREINRISNTDTVCVIGVARELRSLPDVLRKTDIFQQHFTVPIPTMPQRKMILKVLLRTLDLKPQEPIENTLDYYATQISMRTSGYVARDLYKVCRNAVLKARRPCNDVSEELAKLTIASDGEQRNLISWGDFEYALSISRPSQQMEVESSLPKRDWNDLGGYEQIKKRIRQATLTPLLRPEVFQRLGIKPPSGLLLYGPSGCGKTAFVQALASEAMMNVISVRGPEIFSKYLGETESKIRSLFATAKRIAPCIMFMDEMDAISARRGWDSSDSGGGVNERVLSTLLNEMDGVEGRQGVVVIGCTNRPDQIDDAILRPGRLDQLIYVGLPTLEDRVDIIHAIARKMAVSADVDPHKLAYQTEACSGADLESLFRRAGTIALRKNIDAPAITSDDLEEALEEVCERARRQIEEGSLVIYEKFQNDHRQ</sequence>
<name>A0A8H7BRP0_9FUNG</name>
<proteinExistence type="inferred from homology"/>
<dbReference type="OrthoDB" id="5421at2759"/>
<dbReference type="InterPro" id="IPR003960">
    <property type="entry name" value="ATPase_AAA_CS"/>
</dbReference>
<protein>
    <recommendedName>
        <fullName evidence="2">AAA+ ATPase domain-containing protein</fullName>
    </recommendedName>
</protein>
<dbReference type="Proteomes" id="UP000605846">
    <property type="component" value="Unassembled WGS sequence"/>
</dbReference>
<dbReference type="InterPro" id="IPR027417">
    <property type="entry name" value="P-loop_NTPase"/>
</dbReference>
<evidence type="ECO:0000313" key="4">
    <source>
        <dbReference type="Proteomes" id="UP000605846"/>
    </source>
</evidence>
<evidence type="ECO:0000256" key="1">
    <source>
        <dbReference type="RuleBase" id="RU003651"/>
    </source>
</evidence>
<accession>A0A8H7BRP0</accession>
<dbReference type="AlphaFoldDB" id="A0A8H7BRP0"/>
<feature type="domain" description="AAA+ ATPase" evidence="2">
    <location>
        <begin position="125"/>
        <end position="278"/>
    </location>
</feature>
<dbReference type="PROSITE" id="PS00674">
    <property type="entry name" value="AAA"/>
    <property type="match status" value="1"/>
</dbReference>
<dbReference type="SUPFAM" id="SSF52540">
    <property type="entry name" value="P-loop containing nucleoside triphosphate hydrolases"/>
    <property type="match status" value="2"/>
</dbReference>
<dbReference type="InterPro" id="IPR050168">
    <property type="entry name" value="AAA_ATPase_domain"/>
</dbReference>
<dbReference type="Gene3D" id="3.40.50.300">
    <property type="entry name" value="P-loop containing nucleotide triphosphate hydrolases"/>
    <property type="match status" value="2"/>
</dbReference>
<dbReference type="InterPro" id="IPR003959">
    <property type="entry name" value="ATPase_AAA_core"/>
</dbReference>
<dbReference type="Pfam" id="PF00004">
    <property type="entry name" value="AAA"/>
    <property type="match status" value="2"/>
</dbReference>
<dbReference type="GO" id="GO:0005737">
    <property type="term" value="C:cytoplasm"/>
    <property type="evidence" value="ECO:0007669"/>
    <property type="project" value="TreeGrafter"/>
</dbReference>
<comment type="similarity">
    <text evidence="1">Belongs to the AAA ATPase family.</text>
</comment>
<evidence type="ECO:0000259" key="2">
    <source>
        <dbReference type="SMART" id="SM00382"/>
    </source>
</evidence>
<dbReference type="InterPro" id="IPR003593">
    <property type="entry name" value="AAA+_ATPase"/>
</dbReference>
<dbReference type="PANTHER" id="PTHR23077:SF51">
    <property type="entry name" value="AAA+ ATPASE DOMAIN-CONTAINING PROTEIN"/>
    <property type="match status" value="1"/>
</dbReference>
<dbReference type="EMBL" id="JABAYA010000057">
    <property type="protein sequence ID" value="KAF7727381.1"/>
    <property type="molecule type" value="Genomic_DNA"/>
</dbReference>
<dbReference type="Gene3D" id="1.10.8.60">
    <property type="match status" value="2"/>
</dbReference>
<dbReference type="Pfam" id="PF17862">
    <property type="entry name" value="AAA_lid_3"/>
    <property type="match status" value="1"/>
</dbReference>
<dbReference type="GO" id="GO:0016887">
    <property type="term" value="F:ATP hydrolysis activity"/>
    <property type="evidence" value="ECO:0007669"/>
    <property type="project" value="InterPro"/>
</dbReference>
<organism evidence="3 4">
    <name type="scientific">Apophysomyces ossiformis</name>
    <dbReference type="NCBI Taxonomy" id="679940"/>
    <lineage>
        <taxon>Eukaryota</taxon>
        <taxon>Fungi</taxon>
        <taxon>Fungi incertae sedis</taxon>
        <taxon>Mucoromycota</taxon>
        <taxon>Mucoromycotina</taxon>
        <taxon>Mucoromycetes</taxon>
        <taxon>Mucorales</taxon>
        <taxon>Mucorineae</taxon>
        <taxon>Mucoraceae</taxon>
        <taxon>Apophysomyces</taxon>
    </lineage>
</organism>
<reference evidence="3" key="1">
    <citation type="submission" date="2020-01" db="EMBL/GenBank/DDBJ databases">
        <title>Genome Sequencing of Three Apophysomyces-Like Fungal Strains Confirms a Novel Fungal Genus in the Mucoromycota with divergent Burkholderia-like Endosymbiotic Bacteria.</title>
        <authorList>
            <person name="Stajich J.E."/>
            <person name="Macias A.M."/>
            <person name="Carter-House D."/>
            <person name="Lovett B."/>
            <person name="Kasson L.R."/>
            <person name="Berry K."/>
            <person name="Grigoriev I."/>
            <person name="Chang Y."/>
            <person name="Spatafora J."/>
            <person name="Kasson M.T."/>
        </authorList>
    </citation>
    <scope>NUCLEOTIDE SEQUENCE</scope>
    <source>
        <strain evidence="3">NRRL A-21654</strain>
    </source>
</reference>